<evidence type="ECO:0000256" key="7">
    <source>
        <dbReference type="ARBA" id="ARBA00023211"/>
    </source>
</evidence>
<dbReference type="CDD" id="cd22326">
    <property type="entry name" value="FAN1-like"/>
    <property type="match status" value="1"/>
</dbReference>
<evidence type="ECO:0000256" key="3">
    <source>
        <dbReference type="ARBA" id="ARBA00022722"/>
    </source>
</evidence>
<keyword evidence="11" id="KW-1185">Reference proteome</keyword>
<evidence type="ECO:0000313" key="10">
    <source>
        <dbReference type="EMBL" id="KRY33704.1"/>
    </source>
</evidence>
<dbReference type="Proteomes" id="UP000054776">
    <property type="component" value="Unassembled WGS sequence"/>
</dbReference>
<evidence type="ECO:0000256" key="1">
    <source>
        <dbReference type="ARBA" id="ARBA00000983"/>
    </source>
</evidence>
<dbReference type="GO" id="GO:0046872">
    <property type="term" value="F:metal ion binding"/>
    <property type="evidence" value="ECO:0007669"/>
    <property type="project" value="UniProtKB-KW"/>
</dbReference>
<dbReference type="PANTHER" id="PTHR15749:SF4">
    <property type="entry name" value="FANCONI-ASSOCIATED NUCLEASE 1"/>
    <property type="match status" value="1"/>
</dbReference>
<keyword evidence="6 8" id="KW-0460">Magnesium</keyword>
<dbReference type="GO" id="GO:0004528">
    <property type="term" value="F:phosphodiesterase I activity"/>
    <property type="evidence" value="ECO:0007669"/>
    <property type="project" value="UniProtKB-EC"/>
</dbReference>
<organism evidence="10 11">
    <name type="scientific">Trichinella spiralis</name>
    <name type="common">Trichina worm</name>
    <dbReference type="NCBI Taxonomy" id="6334"/>
    <lineage>
        <taxon>Eukaryota</taxon>
        <taxon>Metazoa</taxon>
        <taxon>Ecdysozoa</taxon>
        <taxon>Nematoda</taxon>
        <taxon>Enoplea</taxon>
        <taxon>Dorylaimia</taxon>
        <taxon>Trichinellida</taxon>
        <taxon>Trichinellidae</taxon>
        <taxon>Trichinella</taxon>
    </lineage>
</organism>
<comment type="catalytic activity">
    <reaction evidence="1 8">
        <text>Hydrolytically removes 5'-nucleotides successively from the 3'-hydroxy termini of 3'-hydroxy-terminated oligonucleotides.</text>
        <dbReference type="EC" id="3.1.4.1"/>
    </reaction>
</comment>
<feature type="domain" description="VRR-NUC" evidence="9">
    <location>
        <begin position="629"/>
        <end position="735"/>
    </location>
</feature>
<keyword evidence="8" id="KW-0227">DNA damage</keyword>
<dbReference type="InParanoid" id="A0A0V1B9N3"/>
<comment type="function">
    <text evidence="8">Nuclease required for the repair of DNA interstrand cross-links (ICL). Acts as a 5'-3' exonuclease that anchors at a cut end of DNA and cleaves DNA successively at every third nucleotide, allowing to excise an ICL from one strand through flanking incisions.</text>
</comment>
<evidence type="ECO:0000256" key="4">
    <source>
        <dbReference type="ARBA" id="ARBA00022723"/>
    </source>
</evidence>
<dbReference type="InterPro" id="IPR011856">
    <property type="entry name" value="tRNA_endonuc-like_dom_sf"/>
</dbReference>
<keyword evidence="8" id="KW-0539">Nucleus</keyword>
<evidence type="ECO:0000313" key="11">
    <source>
        <dbReference type="Proteomes" id="UP000054776"/>
    </source>
</evidence>
<dbReference type="EMBL" id="JYDH01000078">
    <property type="protein sequence ID" value="KRY33704.1"/>
    <property type="molecule type" value="Genomic_DNA"/>
</dbReference>
<dbReference type="InterPro" id="IPR033315">
    <property type="entry name" value="Fan1-like"/>
</dbReference>
<comment type="similarity">
    <text evidence="2 8">Belongs to the FAN1 family.</text>
</comment>
<dbReference type="InterPro" id="IPR049132">
    <property type="entry name" value="FAN1-like_euk"/>
</dbReference>
<dbReference type="EC" id="3.1.4.1" evidence="8"/>
<protein>
    <recommendedName>
        <fullName evidence="8">Fanconi-associated nuclease</fullName>
        <ecNumber evidence="8">3.1.4.1</ecNumber>
    </recommendedName>
</protein>
<dbReference type="AlphaFoldDB" id="A0A0V1B9N3"/>
<dbReference type="Gene3D" id="3.40.1350.10">
    <property type="match status" value="1"/>
</dbReference>
<name>A0A0V1B9N3_TRISP</name>
<sequence>MQIFKFKQNVICFTVFFPKVILDCSSTPMIIFTSMQKIKCVHELLEMEEELQIASTSTCDLAISSDAEISKCSNFGEELLDFDSCENEEGFSNAGSYKRQLFEEIMAAVQSEEINSSILNENHFKIFQTYSTLSDWSKELYCLLFFRQTRWIAVSSLQRSYKEIATKDVVDEIISKKFFINTDLTLEEMLSLLQSGSLIKIVKSLKQKPLSTKEQLIRQLIRFSLSQTTLIGNLKDILKKKALAELGDCVKLSDDVQLAFLSAFHLFSPAEMSPNTATYPRSHVLTANLIYTMRLVSLNLQKTPLSKPGIRKEKLFSSDGELMKYVSVCELENEMWNCWNSKKYTVCLHVGSRIRHLLDEELRLLSEKPCSVRLVHYQNFTTVVSLLRASTVLAQAFEKLKMYDKANAEFEYLISINCQLVPAHRRSFWYERAILNYGRHLKMPKKAYELALDVIQDDTFDYYFRQRIYDRVLQMNLVDEDCEEQLSTNIQAALDETIEIDVEIPEKVISAPLLSKSMGTSVKTVFVVPQEHQFSCPGVEAVALNYYYQKENFSKGLHSEGSIWLSLFGLLCWNEIYDSTVEDVWISRYQTYPLDLYAGEMFWINRQKTFEKKFEALQCLSVQVDIQSMLRASWREHEGINSIVKWDAFESSEMFEEMLSCMDGHMLVKLFGRLASNFKRHSSGFPDLVVWNVQSRDIKVAEVKGPGDRLSWKQKAWLSHFIKSGIHAEVCLVKGYSSKALSTTTVNATLSCGRKRAHSEGEDIFDNHD</sequence>
<comment type="cofactor">
    <cofactor evidence="8">
        <name>Mg(2+)</name>
        <dbReference type="ChEBI" id="CHEBI:18420"/>
    </cofactor>
    <cofactor evidence="8">
        <name>Mn(2+)</name>
        <dbReference type="ChEBI" id="CHEBI:29035"/>
    </cofactor>
</comment>
<dbReference type="GO" id="GO:0017108">
    <property type="term" value="F:5'-flap endonuclease activity"/>
    <property type="evidence" value="ECO:0007669"/>
    <property type="project" value="TreeGrafter"/>
</dbReference>
<evidence type="ECO:0000256" key="2">
    <source>
        <dbReference type="ARBA" id="ARBA00005533"/>
    </source>
</evidence>
<dbReference type="GO" id="GO:0005634">
    <property type="term" value="C:nucleus"/>
    <property type="evidence" value="ECO:0007669"/>
    <property type="project" value="UniProtKB-SubCell"/>
</dbReference>
<dbReference type="GO" id="GO:0036297">
    <property type="term" value="P:interstrand cross-link repair"/>
    <property type="evidence" value="ECO:0007669"/>
    <property type="project" value="InterPro"/>
</dbReference>
<dbReference type="Pfam" id="PF08774">
    <property type="entry name" value="VRR_NUC"/>
    <property type="match status" value="1"/>
</dbReference>
<dbReference type="PANTHER" id="PTHR15749">
    <property type="entry name" value="FANCONI-ASSOCIATED NUCLEASE 1"/>
    <property type="match status" value="1"/>
</dbReference>
<comment type="subcellular location">
    <subcellularLocation>
        <location evidence="8">Nucleus</location>
    </subcellularLocation>
</comment>
<comment type="caution">
    <text evidence="10">The sequence shown here is derived from an EMBL/GenBank/DDBJ whole genome shotgun (WGS) entry which is preliminary data.</text>
</comment>
<accession>A0A0V1B9N3</accession>
<keyword evidence="5 8" id="KW-0378">Hydrolase</keyword>
<keyword evidence="7 8" id="KW-0464">Manganese</keyword>
<evidence type="ECO:0000256" key="6">
    <source>
        <dbReference type="ARBA" id="ARBA00022842"/>
    </source>
</evidence>
<dbReference type="STRING" id="6334.A0A0V1B9N3"/>
<dbReference type="OrthoDB" id="76364at2759"/>
<dbReference type="SMART" id="SM00990">
    <property type="entry name" value="VRR_NUC"/>
    <property type="match status" value="1"/>
</dbReference>
<gene>
    <name evidence="10" type="primary">fan-1</name>
    <name evidence="10" type="ORF">T01_5259</name>
</gene>
<dbReference type="FunCoup" id="A0A0V1B9N3">
    <property type="interactions" value="1473"/>
</dbReference>
<keyword evidence="8" id="KW-0234">DNA repair</keyword>
<keyword evidence="3 8" id="KW-0540">Nuclease</keyword>
<evidence type="ECO:0000256" key="5">
    <source>
        <dbReference type="ARBA" id="ARBA00022801"/>
    </source>
</evidence>
<keyword evidence="4 8" id="KW-0479">Metal-binding</keyword>
<reference evidence="10 11" key="1">
    <citation type="submission" date="2015-01" db="EMBL/GenBank/DDBJ databases">
        <title>Evolution of Trichinella species and genotypes.</title>
        <authorList>
            <person name="Korhonen P.K."/>
            <person name="Edoardo P."/>
            <person name="Giuseppe L.R."/>
            <person name="Gasser R.B."/>
        </authorList>
    </citation>
    <scope>NUCLEOTIDE SEQUENCE [LARGE SCALE GENOMIC DNA]</scope>
    <source>
        <strain evidence="10">ISS3</strain>
    </source>
</reference>
<evidence type="ECO:0000256" key="8">
    <source>
        <dbReference type="RuleBase" id="RU365033"/>
    </source>
</evidence>
<proteinExistence type="inferred from homology"/>
<evidence type="ECO:0000259" key="9">
    <source>
        <dbReference type="SMART" id="SM00990"/>
    </source>
</evidence>
<dbReference type="GO" id="GO:0008409">
    <property type="term" value="F:5'-3' exonuclease activity"/>
    <property type="evidence" value="ECO:0007669"/>
    <property type="project" value="TreeGrafter"/>
</dbReference>
<dbReference type="InterPro" id="IPR014883">
    <property type="entry name" value="VRR_NUC"/>
</dbReference>
<dbReference type="GO" id="GO:0070336">
    <property type="term" value="F:flap-structured DNA binding"/>
    <property type="evidence" value="ECO:0007669"/>
    <property type="project" value="TreeGrafter"/>
</dbReference>